<keyword evidence="9" id="KW-1185">Reference proteome</keyword>
<keyword evidence="3 6" id="KW-0255">Endonuclease</keyword>
<dbReference type="GO" id="GO:0042781">
    <property type="term" value="F:3'-tRNA processing endoribonuclease activity"/>
    <property type="evidence" value="ECO:0007669"/>
    <property type="project" value="TreeGrafter"/>
</dbReference>
<keyword evidence="4 6" id="KW-0378">Hydrolase</keyword>
<dbReference type="RefSeq" id="WP_149546226.1">
    <property type="nucleotide sequence ID" value="NZ_VTPS01000024.1"/>
</dbReference>
<keyword evidence="1 6" id="KW-0819">tRNA processing</keyword>
<evidence type="ECO:0000313" key="8">
    <source>
        <dbReference type="EMBL" id="TZE80762.1"/>
    </source>
</evidence>
<proteinExistence type="inferred from homology"/>
<dbReference type="NCBIfam" id="TIGR00188">
    <property type="entry name" value="rnpA"/>
    <property type="match status" value="1"/>
</dbReference>
<dbReference type="InterPro" id="IPR000100">
    <property type="entry name" value="RNase_P"/>
</dbReference>
<dbReference type="PANTHER" id="PTHR33992:SF1">
    <property type="entry name" value="RIBONUCLEASE P PROTEIN COMPONENT"/>
    <property type="match status" value="1"/>
</dbReference>
<name>A0A5D8Q8F9_9THEO</name>
<comment type="catalytic activity">
    <reaction evidence="6">
        <text>Endonucleolytic cleavage of RNA, removing 5'-extranucleotides from tRNA precursor.</text>
        <dbReference type="EC" id="3.1.26.5"/>
    </reaction>
</comment>
<evidence type="ECO:0000256" key="2">
    <source>
        <dbReference type="ARBA" id="ARBA00022722"/>
    </source>
</evidence>
<sequence length="115" mass="13688">MRFTLKIKKSADFNRLYKKGRYFADDVIVLYILPNNDKSNRIGFSVSKKMGKSVKRNRIKRLMRETYRYLEPDLKTGYDIVVAARKLSQEADYYMMLNSMRRLLKRAGMFREGSL</sequence>
<dbReference type="Proteomes" id="UP000322976">
    <property type="component" value="Unassembled WGS sequence"/>
</dbReference>
<dbReference type="GO" id="GO:0030677">
    <property type="term" value="C:ribonuclease P complex"/>
    <property type="evidence" value="ECO:0007669"/>
    <property type="project" value="TreeGrafter"/>
</dbReference>
<reference evidence="8 9" key="1">
    <citation type="submission" date="2019-08" db="EMBL/GenBank/DDBJ databases">
        <title>Calorimonas adulescens gen. nov., sp. nov., an anaerobic thermophilic bacterium from Sakhalin hot spring.</title>
        <authorList>
            <person name="Khomyakova M.A."/>
            <person name="Merkel A.Y."/>
            <person name="Novikov A."/>
            <person name="Bonch-Osmolovskaya E.A."/>
            <person name="Slobodkin A.I."/>
        </authorList>
    </citation>
    <scope>NUCLEOTIDE SEQUENCE [LARGE SCALE GENOMIC DNA]</scope>
    <source>
        <strain evidence="8 9">A05MB</strain>
    </source>
</reference>
<dbReference type="GO" id="GO:0004526">
    <property type="term" value="F:ribonuclease P activity"/>
    <property type="evidence" value="ECO:0007669"/>
    <property type="project" value="UniProtKB-UniRule"/>
</dbReference>
<evidence type="ECO:0000313" key="9">
    <source>
        <dbReference type="Proteomes" id="UP000322976"/>
    </source>
</evidence>
<dbReference type="EMBL" id="VTPS01000024">
    <property type="protein sequence ID" value="TZE80762.1"/>
    <property type="molecule type" value="Genomic_DNA"/>
</dbReference>
<dbReference type="HAMAP" id="MF_00227">
    <property type="entry name" value="RNase_P"/>
    <property type="match status" value="1"/>
</dbReference>
<dbReference type="InterPro" id="IPR014721">
    <property type="entry name" value="Ribsml_uS5_D2-typ_fold_subgr"/>
</dbReference>
<accession>A0A5D8Q8F9</accession>
<evidence type="ECO:0000256" key="5">
    <source>
        <dbReference type="ARBA" id="ARBA00022884"/>
    </source>
</evidence>
<comment type="caution">
    <text evidence="8">The sequence shown here is derived from an EMBL/GenBank/DDBJ whole genome shotgun (WGS) entry which is preliminary data.</text>
</comment>
<evidence type="ECO:0000256" key="1">
    <source>
        <dbReference type="ARBA" id="ARBA00022694"/>
    </source>
</evidence>
<dbReference type="Gene3D" id="3.30.230.10">
    <property type="match status" value="1"/>
</dbReference>
<dbReference type="EC" id="3.1.26.5" evidence="6 7"/>
<dbReference type="SUPFAM" id="SSF54211">
    <property type="entry name" value="Ribosomal protein S5 domain 2-like"/>
    <property type="match status" value="1"/>
</dbReference>
<dbReference type="GO" id="GO:0001682">
    <property type="term" value="P:tRNA 5'-leader removal"/>
    <property type="evidence" value="ECO:0007669"/>
    <property type="project" value="UniProtKB-UniRule"/>
</dbReference>
<dbReference type="InterPro" id="IPR020568">
    <property type="entry name" value="Ribosomal_Su5_D2-typ_SF"/>
</dbReference>
<comment type="function">
    <text evidence="6">RNaseP catalyzes the removal of the 5'-leader sequence from pre-tRNA to produce the mature 5'-terminus. It can also cleave other RNA substrates such as 4.5S RNA. The protein component plays an auxiliary but essential role in vivo by binding to the 5'-leader sequence and broadening the substrate specificity of the ribozyme.</text>
</comment>
<evidence type="ECO:0000256" key="3">
    <source>
        <dbReference type="ARBA" id="ARBA00022759"/>
    </source>
</evidence>
<evidence type="ECO:0000256" key="4">
    <source>
        <dbReference type="ARBA" id="ARBA00022801"/>
    </source>
</evidence>
<organism evidence="8 9">
    <name type="scientific">Calorimonas adulescens</name>
    <dbReference type="NCBI Taxonomy" id="2606906"/>
    <lineage>
        <taxon>Bacteria</taxon>
        <taxon>Bacillati</taxon>
        <taxon>Bacillota</taxon>
        <taxon>Clostridia</taxon>
        <taxon>Thermoanaerobacterales</taxon>
        <taxon>Thermoanaerobacteraceae</taxon>
        <taxon>Calorimonas</taxon>
    </lineage>
</organism>
<dbReference type="AlphaFoldDB" id="A0A5D8Q8F9"/>
<evidence type="ECO:0000256" key="6">
    <source>
        <dbReference type="HAMAP-Rule" id="MF_00227"/>
    </source>
</evidence>
<keyword evidence="5 6" id="KW-0694">RNA-binding</keyword>
<dbReference type="PANTHER" id="PTHR33992">
    <property type="entry name" value="RIBONUCLEASE P PROTEIN COMPONENT"/>
    <property type="match status" value="1"/>
</dbReference>
<evidence type="ECO:0000256" key="7">
    <source>
        <dbReference type="NCBIfam" id="TIGR00188"/>
    </source>
</evidence>
<dbReference type="GO" id="GO:0000049">
    <property type="term" value="F:tRNA binding"/>
    <property type="evidence" value="ECO:0007669"/>
    <property type="project" value="UniProtKB-UniRule"/>
</dbReference>
<keyword evidence="2 6" id="KW-0540">Nuclease</keyword>
<gene>
    <name evidence="6 8" type="primary">rnpA</name>
    <name evidence="8" type="ORF">FWJ32_12120</name>
</gene>
<dbReference type="Pfam" id="PF00825">
    <property type="entry name" value="Ribonuclease_P"/>
    <property type="match status" value="1"/>
</dbReference>
<comment type="subunit">
    <text evidence="6">Consists of a catalytic RNA component (M1 or rnpB) and a protein subunit.</text>
</comment>
<protein>
    <recommendedName>
        <fullName evidence="6 7">Ribonuclease P protein component</fullName>
        <shortName evidence="6">RNase P protein</shortName>
        <shortName evidence="6">RNaseP protein</shortName>
        <ecNumber evidence="6 7">3.1.26.5</ecNumber>
    </recommendedName>
    <alternativeName>
        <fullName evidence="6">Protein C5</fullName>
    </alternativeName>
</protein>
<comment type="similarity">
    <text evidence="6">Belongs to the RnpA family.</text>
</comment>